<dbReference type="Gene3D" id="1.10.10.60">
    <property type="entry name" value="Homeodomain-like"/>
    <property type="match status" value="1"/>
</dbReference>
<dbReference type="RefSeq" id="WP_068374408.1">
    <property type="nucleotide sequence ID" value="NZ_CBCSEB010000004.1"/>
</dbReference>
<dbReference type="GeneID" id="99725353"/>
<evidence type="ECO:0000256" key="1">
    <source>
        <dbReference type="ARBA" id="ARBA00023015"/>
    </source>
</evidence>
<evidence type="ECO:0000313" key="8">
    <source>
        <dbReference type="Proteomes" id="UP000078084"/>
    </source>
</evidence>
<keyword evidence="4" id="KW-0804">Transcription</keyword>
<dbReference type="PRINTS" id="PR00032">
    <property type="entry name" value="HTHARAC"/>
</dbReference>
<dbReference type="InterPro" id="IPR009057">
    <property type="entry name" value="Homeodomain-like_sf"/>
</dbReference>
<accession>A0A171KP51</accession>
<dbReference type="Proteomes" id="UP000078084">
    <property type="component" value="Unassembled WGS sequence"/>
</dbReference>
<dbReference type="Pfam" id="PF02311">
    <property type="entry name" value="AraC_binding"/>
    <property type="match status" value="1"/>
</dbReference>
<evidence type="ECO:0000256" key="3">
    <source>
        <dbReference type="ARBA" id="ARBA00023159"/>
    </source>
</evidence>
<sequence>MGLLRSIPNYALYGDQAPEVWDTLFDFEWIPQRSGLYNWNIQPHLHDGCVQILLVTAGGGEVLLDEKRWQAQAPCLIVAPARIVHGFQWAPPVDGAVITAAQGPLESLAQIIMPELLEVLHTPLVMNFPRDTPHADALMPLILAIQREWRVPALGQRAASLSLLTALLVQVARITQAPVVKPESFSPRKAAHLERFRAQVEAWFKTHRPLADYANELGLTVGQLTRICREALGMSALAVIQARLLHEAKRNLVYTMGSIKQISTALGFQDEAYFGRFFRKHAGTSPSAFRKQALSQIREVALPPDAAPEARRRAEGVS</sequence>
<name>A0A171KP51_9BURK</name>
<dbReference type="InterPro" id="IPR020449">
    <property type="entry name" value="Tscrpt_reg_AraC-type_HTH"/>
</dbReference>
<reference evidence="6 8" key="1">
    <citation type="submission" date="2015-04" db="EMBL/GenBank/DDBJ databases">
        <title>Genome sequence of Kerstersia gyiorum CG1.</title>
        <authorList>
            <person name="Greninger A.L."/>
            <person name="Kozyreva V."/>
            <person name="Chaturvedi V."/>
        </authorList>
    </citation>
    <scope>NUCLEOTIDE SEQUENCE [LARGE SCALE GENOMIC DNA]</scope>
    <source>
        <strain evidence="6 8">CG1</strain>
    </source>
</reference>
<protein>
    <submittedName>
        <fullName evidence="6 7">Transcriptional regulator</fullName>
    </submittedName>
</protein>
<dbReference type="EMBL" id="LBNE01000013">
    <property type="protein sequence ID" value="KKO70668.1"/>
    <property type="molecule type" value="Genomic_DNA"/>
</dbReference>
<evidence type="ECO:0000259" key="5">
    <source>
        <dbReference type="PROSITE" id="PS01124"/>
    </source>
</evidence>
<dbReference type="SUPFAM" id="SSF46689">
    <property type="entry name" value="Homeodomain-like"/>
    <property type="match status" value="1"/>
</dbReference>
<keyword evidence="8" id="KW-1185">Reference proteome</keyword>
<keyword evidence="1" id="KW-0805">Transcription regulation</keyword>
<dbReference type="EMBL" id="SGWZ01000006">
    <property type="protein sequence ID" value="RZS65369.1"/>
    <property type="molecule type" value="Genomic_DNA"/>
</dbReference>
<dbReference type="SUPFAM" id="SSF51182">
    <property type="entry name" value="RmlC-like cupins"/>
    <property type="match status" value="1"/>
</dbReference>
<dbReference type="AlphaFoldDB" id="A0A171KP51"/>
<dbReference type="CDD" id="cd06999">
    <property type="entry name" value="cupin_HpaA-like_N"/>
    <property type="match status" value="1"/>
</dbReference>
<keyword evidence="3" id="KW-0010">Activator</keyword>
<reference evidence="7 9" key="2">
    <citation type="submission" date="2019-02" db="EMBL/GenBank/DDBJ databases">
        <title>Genomic Encyclopedia of Type Strains, Phase IV (KMG-IV): sequencing the most valuable type-strain genomes for metagenomic binning, comparative biology and taxonomic classification.</title>
        <authorList>
            <person name="Goeker M."/>
        </authorList>
    </citation>
    <scope>NUCLEOTIDE SEQUENCE [LARGE SCALE GENOMIC DNA]</scope>
    <source>
        <strain evidence="7 9">DSM 16618</strain>
    </source>
</reference>
<feature type="domain" description="HTH araC/xylS-type" evidence="5">
    <location>
        <begin position="194"/>
        <end position="292"/>
    </location>
</feature>
<evidence type="ECO:0000313" key="9">
    <source>
        <dbReference type="Proteomes" id="UP000292039"/>
    </source>
</evidence>
<dbReference type="PANTHER" id="PTHR43280">
    <property type="entry name" value="ARAC-FAMILY TRANSCRIPTIONAL REGULATOR"/>
    <property type="match status" value="1"/>
</dbReference>
<dbReference type="Proteomes" id="UP000292039">
    <property type="component" value="Unassembled WGS sequence"/>
</dbReference>
<dbReference type="GO" id="GO:0003700">
    <property type="term" value="F:DNA-binding transcription factor activity"/>
    <property type="evidence" value="ECO:0007669"/>
    <property type="project" value="InterPro"/>
</dbReference>
<dbReference type="PANTHER" id="PTHR43280:SF32">
    <property type="entry name" value="TRANSCRIPTIONAL REGULATORY PROTEIN"/>
    <property type="match status" value="1"/>
</dbReference>
<evidence type="ECO:0000313" key="6">
    <source>
        <dbReference type="EMBL" id="KKO70668.1"/>
    </source>
</evidence>
<keyword evidence="2" id="KW-0238">DNA-binding</keyword>
<organism evidence="6 8">
    <name type="scientific">Kerstersia gyiorum</name>
    <dbReference type="NCBI Taxonomy" id="206506"/>
    <lineage>
        <taxon>Bacteria</taxon>
        <taxon>Pseudomonadati</taxon>
        <taxon>Pseudomonadota</taxon>
        <taxon>Betaproteobacteria</taxon>
        <taxon>Burkholderiales</taxon>
        <taxon>Alcaligenaceae</taxon>
        <taxon>Kerstersia</taxon>
    </lineage>
</organism>
<dbReference type="PROSITE" id="PS01124">
    <property type="entry name" value="HTH_ARAC_FAMILY_2"/>
    <property type="match status" value="1"/>
</dbReference>
<proteinExistence type="predicted"/>
<dbReference type="STRING" id="206506.AAV32_15520"/>
<comment type="caution">
    <text evidence="6">The sequence shown here is derived from an EMBL/GenBank/DDBJ whole genome shotgun (WGS) entry which is preliminary data.</text>
</comment>
<dbReference type="InterPro" id="IPR011051">
    <property type="entry name" value="RmlC_Cupin_sf"/>
</dbReference>
<dbReference type="InterPro" id="IPR018060">
    <property type="entry name" value="HTH_AraC"/>
</dbReference>
<gene>
    <name evidence="6" type="ORF">AAV32_15520</name>
    <name evidence="7" type="ORF">EV679_3160</name>
</gene>
<evidence type="ECO:0000256" key="2">
    <source>
        <dbReference type="ARBA" id="ARBA00023125"/>
    </source>
</evidence>
<evidence type="ECO:0000313" key="7">
    <source>
        <dbReference type="EMBL" id="RZS65369.1"/>
    </source>
</evidence>
<dbReference type="SMART" id="SM00342">
    <property type="entry name" value="HTH_ARAC"/>
    <property type="match status" value="1"/>
</dbReference>
<dbReference type="InterPro" id="IPR003313">
    <property type="entry name" value="AraC-bd"/>
</dbReference>
<dbReference type="GO" id="GO:0043565">
    <property type="term" value="F:sequence-specific DNA binding"/>
    <property type="evidence" value="ECO:0007669"/>
    <property type="project" value="InterPro"/>
</dbReference>
<dbReference type="InterPro" id="IPR047264">
    <property type="entry name" value="Cupin_HpaA-like_N"/>
</dbReference>
<dbReference type="Pfam" id="PF12833">
    <property type="entry name" value="HTH_18"/>
    <property type="match status" value="1"/>
</dbReference>
<evidence type="ECO:0000256" key="4">
    <source>
        <dbReference type="ARBA" id="ARBA00023163"/>
    </source>
</evidence>
<dbReference type="PATRIC" id="fig|206506.3.peg.3305"/>